<accession>I4EEF3</accession>
<dbReference type="InterPro" id="IPR010119">
    <property type="entry name" value="Gluconeogen_factor"/>
</dbReference>
<protein>
    <recommendedName>
        <fullName evidence="4">Gluconeogenesis factor</fullName>
    </recommendedName>
</protein>
<dbReference type="Pfam" id="PF01933">
    <property type="entry name" value="CofD"/>
    <property type="match status" value="1"/>
</dbReference>
<dbReference type="Gene3D" id="3.40.50.10680">
    <property type="entry name" value="CofD-like domains"/>
    <property type="match status" value="1"/>
</dbReference>
<dbReference type="EMBL" id="CAGS01000092">
    <property type="protein sequence ID" value="CCF83065.1"/>
    <property type="molecule type" value="Genomic_DNA"/>
</dbReference>
<evidence type="ECO:0008006" key="4">
    <source>
        <dbReference type="Google" id="ProtNLM"/>
    </source>
</evidence>
<dbReference type="Proteomes" id="UP000004221">
    <property type="component" value="Unassembled WGS sequence"/>
</dbReference>
<proteinExistence type="predicted"/>
<evidence type="ECO:0000313" key="2">
    <source>
        <dbReference type="EMBL" id="CCF83065.1"/>
    </source>
</evidence>
<sequence>MALADVEPLMGDLFQYRFEQEGSALDGHSFGNLFITAMTQVSGSFEQAIVESSRVLAVRGNVVPSSLENITVCGEMADGRIIRGESRIVAERAKIQRVFLDPPHPAAYDPAIVAILSADLIVLGPGSLYTSVLPNLLVQGITHAIRCSTATKVYVCNVATQRGETDNFGVADHFRALHKHMDGPIVDHVLVNSNLGPASTKIKPEWSVNAVDPEGVAELEGIAHVVLRDVVNPDFPLRHDPEKLAAALLDLAREERAISRNGSNALSYSSQVAD</sequence>
<dbReference type="SUPFAM" id="SSF142338">
    <property type="entry name" value="CofD-like"/>
    <property type="match status" value="1"/>
</dbReference>
<dbReference type="PANTHER" id="PTHR30135">
    <property type="entry name" value="UNCHARACTERIZED PROTEIN YVCK-RELATED"/>
    <property type="match status" value="1"/>
</dbReference>
<keyword evidence="3" id="KW-1185">Reference proteome</keyword>
<name>I4EEF3_9BACT</name>
<comment type="caution">
    <text evidence="2">The sequence shown here is derived from an EMBL/GenBank/DDBJ whole genome shotgun (WGS) entry which is preliminary data.</text>
</comment>
<evidence type="ECO:0000256" key="1">
    <source>
        <dbReference type="ARBA" id="ARBA00022490"/>
    </source>
</evidence>
<gene>
    <name evidence="2" type="ORF">NITHO_1810001</name>
</gene>
<evidence type="ECO:0000313" key="3">
    <source>
        <dbReference type="Proteomes" id="UP000004221"/>
    </source>
</evidence>
<dbReference type="NCBIfam" id="TIGR01826">
    <property type="entry name" value="CofD_related"/>
    <property type="match status" value="1"/>
</dbReference>
<organism evidence="2 3">
    <name type="scientific">Nitrolancea hollandica Lb</name>
    <dbReference type="NCBI Taxonomy" id="1129897"/>
    <lineage>
        <taxon>Bacteria</taxon>
        <taxon>Pseudomonadati</taxon>
        <taxon>Thermomicrobiota</taxon>
        <taxon>Thermomicrobia</taxon>
        <taxon>Sphaerobacterales</taxon>
        <taxon>Sphaerobacterineae</taxon>
        <taxon>Sphaerobacteraceae</taxon>
        <taxon>Nitrolancea</taxon>
    </lineage>
</organism>
<dbReference type="InterPro" id="IPR038136">
    <property type="entry name" value="CofD-like_dom_sf"/>
</dbReference>
<reference evidence="2 3" key="1">
    <citation type="journal article" date="2012" name="ISME J.">
        <title>Nitrification expanded: discovery, physiology and genomics of a nitrite-oxidizing bacterium from the phylum Chloroflexi.</title>
        <authorList>
            <person name="Sorokin D.Y."/>
            <person name="Lucker S."/>
            <person name="Vejmelkova D."/>
            <person name="Kostrikina N.A."/>
            <person name="Kleerebezem R."/>
            <person name="Rijpstra W.I."/>
            <person name="Damste J.S."/>
            <person name="Le Paslier D."/>
            <person name="Muyzer G."/>
            <person name="Wagner M."/>
            <person name="van Loosdrecht M.C."/>
            <person name="Daims H."/>
        </authorList>
    </citation>
    <scope>NUCLEOTIDE SEQUENCE [LARGE SCALE GENOMIC DNA]</scope>
    <source>
        <strain evidence="3">none</strain>
    </source>
</reference>
<dbReference type="GO" id="GO:0043743">
    <property type="term" value="F:LPPG:FO 2-phospho-L-lactate transferase activity"/>
    <property type="evidence" value="ECO:0007669"/>
    <property type="project" value="InterPro"/>
</dbReference>
<keyword evidence="1" id="KW-0963">Cytoplasm</keyword>
<dbReference type="PANTHER" id="PTHR30135:SF3">
    <property type="entry name" value="GLUCONEOGENESIS FACTOR-RELATED"/>
    <property type="match status" value="1"/>
</dbReference>
<dbReference type="InterPro" id="IPR002882">
    <property type="entry name" value="CofD"/>
</dbReference>
<dbReference type="CDD" id="cd07187">
    <property type="entry name" value="YvcK_like"/>
    <property type="match status" value="1"/>
</dbReference>
<dbReference type="AlphaFoldDB" id="I4EEF3"/>